<keyword evidence="7" id="KW-0472">Membrane</keyword>
<dbReference type="InterPro" id="IPR013325">
    <property type="entry name" value="RNA_pol_sigma_r2"/>
</dbReference>
<dbReference type="EMBL" id="JAAXOX010000006">
    <property type="protein sequence ID" value="NKY23509.1"/>
    <property type="molecule type" value="Genomic_DNA"/>
</dbReference>
<evidence type="ECO:0000259" key="8">
    <source>
        <dbReference type="Pfam" id="PF04542"/>
    </source>
</evidence>
<dbReference type="InterPro" id="IPR013324">
    <property type="entry name" value="RNA_pol_sigma_r3/r4-like"/>
</dbReference>
<comment type="similarity">
    <text evidence="1">Belongs to the sigma-70 factor family. ECF subfamily.</text>
</comment>
<feature type="compositionally biased region" description="Pro residues" evidence="6">
    <location>
        <begin position="609"/>
        <end position="621"/>
    </location>
</feature>
<evidence type="ECO:0000313" key="11">
    <source>
        <dbReference type="EMBL" id="NKY23509.1"/>
    </source>
</evidence>
<sequence>MQAGTVELADRDLIELVRGDDPEAYGELWRRHAAAGTEAARRVTQLFDPDDLVQEAFARILHALHRGHGPTGAFRPYLYATIRNIAADWATHGRATAPLDELTEADHPDVADDPRERLTEAGLLGRAFAALPPDWSDVLWYTEVEELSPADAGRLLGLRPAAVSSLAYRAREGLRREWLQAHVGRLPELPSCRWVAERVGDYHRGALGSRARTRFEGHLDHCPDCPVLVAEIGEEAAALMRTRLRGLLGLLLLGPAAAPGALLGTAATPAPAARHRSRRLARSTALAGTAAVVAAAVALAVVTPREPADSAPPVAAPGTAAPTPTVRPAPEGAEPAGPAEPESPPDAPADPPGVATVSDPVIAEPEADGPLLDPAPLPEPADPVTPVQPVDPGPTLPQVVVPAAPVVTQVDHDPAYLPVLTGTALPGAEVGVRTLAGEPVGTTTADEDGLWTVIARLDSALAGQDLTLEAVQTVDGISSDPTAPLGPFSTEGPILLDPADGDVLVLTDVDGDGEQDDISVRFDGVSGLRVEAAVDGVATGNLHQLTGTPLTRMVRDLAPGEHTFAVRYADAATGRAGAWTLVTFTVAADGQLPDPASGSEPGGVDDPPGSAPVPVDPPPAA</sequence>
<dbReference type="NCBIfam" id="TIGR02937">
    <property type="entry name" value="sigma70-ECF"/>
    <property type="match status" value="1"/>
</dbReference>
<feature type="transmembrane region" description="Helical" evidence="7">
    <location>
        <begin position="280"/>
        <end position="302"/>
    </location>
</feature>
<keyword evidence="3" id="KW-0731">Sigma factor</keyword>
<gene>
    <name evidence="11" type="ORF">HGA03_12630</name>
</gene>
<dbReference type="InterPro" id="IPR014284">
    <property type="entry name" value="RNA_pol_sigma-70_dom"/>
</dbReference>
<dbReference type="GO" id="GO:0006352">
    <property type="term" value="P:DNA-templated transcription initiation"/>
    <property type="evidence" value="ECO:0007669"/>
    <property type="project" value="InterPro"/>
</dbReference>
<dbReference type="Gene3D" id="1.10.1740.10">
    <property type="match status" value="1"/>
</dbReference>
<evidence type="ECO:0000256" key="5">
    <source>
        <dbReference type="ARBA" id="ARBA00023163"/>
    </source>
</evidence>
<feature type="region of interest" description="Disordered" evidence="6">
    <location>
        <begin position="589"/>
        <end position="621"/>
    </location>
</feature>
<evidence type="ECO:0000259" key="9">
    <source>
        <dbReference type="Pfam" id="PF13490"/>
    </source>
</evidence>
<keyword evidence="12" id="KW-1185">Reference proteome</keyword>
<feature type="transmembrane region" description="Helical" evidence="7">
    <location>
        <begin position="247"/>
        <end position="268"/>
    </location>
</feature>
<evidence type="ECO:0000256" key="3">
    <source>
        <dbReference type="ARBA" id="ARBA00023082"/>
    </source>
</evidence>
<organism evidence="11 12">
    <name type="scientific">Cellulomonas denverensis</name>
    <dbReference type="NCBI Taxonomy" id="264297"/>
    <lineage>
        <taxon>Bacteria</taxon>
        <taxon>Bacillati</taxon>
        <taxon>Actinomycetota</taxon>
        <taxon>Actinomycetes</taxon>
        <taxon>Micrococcales</taxon>
        <taxon>Cellulomonadaceae</taxon>
        <taxon>Cellulomonas</taxon>
    </lineage>
</organism>
<dbReference type="SUPFAM" id="SSF88946">
    <property type="entry name" value="Sigma2 domain of RNA polymerase sigma factors"/>
    <property type="match status" value="1"/>
</dbReference>
<dbReference type="InterPro" id="IPR041498">
    <property type="entry name" value="Big_6"/>
</dbReference>
<feature type="domain" description="Putative zinc-finger" evidence="9">
    <location>
        <begin position="192"/>
        <end position="225"/>
    </location>
</feature>
<dbReference type="PANTHER" id="PTHR43133:SF8">
    <property type="entry name" value="RNA POLYMERASE SIGMA FACTOR HI_1459-RELATED"/>
    <property type="match status" value="1"/>
</dbReference>
<reference evidence="11 12" key="1">
    <citation type="submission" date="2020-04" db="EMBL/GenBank/DDBJ databases">
        <title>MicrobeNet Type strains.</title>
        <authorList>
            <person name="Nicholson A.C."/>
        </authorList>
    </citation>
    <scope>NUCLEOTIDE SEQUENCE [LARGE SCALE GENOMIC DNA]</scope>
    <source>
        <strain evidence="11 12">ATCC BAA-788</strain>
    </source>
</reference>
<dbReference type="Pfam" id="PF17936">
    <property type="entry name" value="Big_6"/>
    <property type="match status" value="1"/>
</dbReference>
<proteinExistence type="inferred from homology"/>
<dbReference type="Gene3D" id="1.10.10.1320">
    <property type="entry name" value="Anti-sigma factor, zinc-finger domain"/>
    <property type="match status" value="1"/>
</dbReference>
<keyword evidence="7" id="KW-0812">Transmembrane</keyword>
<evidence type="ECO:0000313" key="12">
    <source>
        <dbReference type="Proteomes" id="UP000581206"/>
    </source>
</evidence>
<dbReference type="Proteomes" id="UP000581206">
    <property type="component" value="Unassembled WGS sequence"/>
</dbReference>
<dbReference type="Gene3D" id="2.60.40.10">
    <property type="entry name" value="Immunoglobulins"/>
    <property type="match status" value="1"/>
</dbReference>
<dbReference type="InterPro" id="IPR041916">
    <property type="entry name" value="Anti_sigma_zinc_sf"/>
</dbReference>
<accession>A0A7X6KX04</accession>
<dbReference type="Gene3D" id="1.10.10.10">
    <property type="entry name" value="Winged helix-like DNA-binding domain superfamily/Winged helix DNA-binding domain"/>
    <property type="match status" value="1"/>
</dbReference>
<keyword evidence="4" id="KW-0238">DNA-binding</keyword>
<dbReference type="RefSeq" id="WP_168630637.1">
    <property type="nucleotide sequence ID" value="NZ_BONL01000006.1"/>
</dbReference>
<keyword evidence="2" id="KW-0805">Transcription regulation</keyword>
<protein>
    <submittedName>
        <fullName evidence="11">Sigma-70 family RNA polymerase sigma factor</fullName>
    </submittedName>
</protein>
<feature type="region of interest" description="Disordered" evidence="6">
    <location>
        <begin position="306"/>
        <end position="395"/>
    </location>
</feature>
<comment type="caution">
    <text evidence="11">The sequence shown here is derived from an EMBL/GenBank/DDBJ whole genome shotgun (WGS) entry which is preliminary data.</text>
</comment>
<evidence type="ECO:0000256" key="7">
    <source>
        <dbReference type="SAM" id="Phobius"/>
    </source>
</evidence>
<dbReference type="InterPro" id="IPR007627">
    <property type="entry name" value="RNA_pol_sigma70_r2"/>
</dbReference>
<dbReference type="InterPro" id="IPR036388">
    <property type="entry name" value="WH-like_DNA-bd_sf"/>
</dbReference>
<dbReference type="InterPro" id="IPR039425">
    <property type="entry name" value="RNA_pol_sigma-70-like"/>
</dbReference>
<dbReference type="Pfam" id="PF04542">
    <property type="entry name" value="Sigma70_r2"/>
    <property type="match status" value="1"/>
</dbReference>
<feature type="compositionally biased region" description="Pro residues" evidence="6">
    <location>
        <begin position="373"/>
        <end position="383"/>
    </location>
</feature>
<feature type="domain" description="Bacterial Ig" evidence="10">
    <location>
        <begin position="402"/>
        <end position="473"/>
    </location>
</feature>
<feature type="domain" description="RNA polymerase sigma-70 region 2" evidence="8">
    <location>
        <begin position="39"/>
        <end position="90"/>
    </location>
</feature>
<dbReference type="InterPro" id="IPR013783">
    <property type="entry name" value="Ig-like_fold"/>
</dbReference>
<dbReference type="AlphaFoldDB" id="A0A7X6KX04"/>
<evidence type="ECO:0000256" key="2">
    <source>
        <dbReference type="ARBA" id="ARBA00023015"/>
    </source>
</evidence>
<evidence type="ECO:0000256" key="4">
    <source>
        <dbReference type="ARBA" id="ARBA00023125"/>
    </source>
</evidence>
<dbReference type="GO" id="GO:0003677">
    <property type="term" value="F:DNA binding"/>
    <property type="evidence" value="ECO:0007669"/>
    <property type="project" value="UniProtKB-KW"/>
</dbReference>
<feature type="compositionally biased region" description="Pro residues" evidence="6">
    <location>
        <begin position="341"/>
        <end position="351"/>
    </location>
</feature>
<keyword evidence="5" id="KW-0804">Transcription</keyword>
<keyword evidence="7" id="KW-1133">Transmembrane helix</keyword>
<name>A0A7X6KX04_9CELL</name>
<evidence type="ECO:0000256" key="1">
    <source>
        <dbReference type="ARBA" id="ARBA00010641"/>
    </source>
</evidence>
<dbReference type="GO" id="GO:0016987">
    <property type="term" value="F:sigma factor activity"/>
    <property type="evidence" value="ECO:0007669"/>
    <property type="project" value="UniProtKB-KW"/>
</dbReference>
<dbReference type="PANTHER" id="PTHR43133">
    <property type="entry name" value="RNA POLYMERASE ECF-TYPE SIGMA FACTO"/>
    <property type="match status" value="1"/>
</dbReference>
<dbReference type="InterPro" id="IPR027383">
    <property type="entry name" value="Znf_put"/>
</dbReference>
<dbReference type="Pfam" id="PF13490">
    <property type="entry name" value="zf-HC2"/>
    <property type="match status" value="1"/>
</dbReference>
<evidence type="ECO:0000256" key="6">
    <source>
        <dbReference type="SAM" id="MobiDB-lite"/>
    </source>
</evidence>
<dbReference type="SUPFAM" id="SSF88659">
    <property type="entry name" value="Sigma3 and sigma4 domains of RNA polymerase sigma factors"/>
    <property type="match status" value="1"/>
</dbReference>
<feature type="compositionally biased region" description="Low complexity" evidence="6">
    <location>
        <begin position="311"/>
        <end position="340"/>
    </location>
</feature>
<evidence type="ECO:0000259" key="10">
    <source>
        <dbReference type="Pfam" id="PF17936"/>
    </source>
</evidence>
<dbReference type="GO" id="GO:0005975">
    <property type="term" value="P:carbohydrate metabolic process"/>
    <property type="evidence" value="ECO:0007669"/>
    <property type="project" value="UniProtKB-ARBA"/>
</dbReference>